<dbReference type="Proteomes" id="UP000317522">
    <property type="component" value="Segment"/>
</dbReference>
<protein>
    <submittedName>
        <fullName evidence="1">Uncharacterized protein</fullName>
    </submittedName>
</protein>
<organism evidence="1">
    <name type="scientific">Heliothis virescens ascovirus 3j</name>
    <dbReference type="NCBI Taxonomy" id="1561067"/>
    <lineage>
        <taxon>Viruses</taxon>
        <taxon>Varidnaviria</taxon>
        <taxon>Bamfordvirae</taxon>
        <taxon>Nucleocytoviricota</taxon>
        <taxon>Megaviricetes</taxon>
        <taxon>Pimascovirales</taxon>
        <taxon>Pimascovirales incertae sedis</taxon>
        <taxon>Ascoviridae</taxon>
        <taxon>Ascovirus</taxon>
    </lineage>
</organism>
<reference evidence="1" key="1">
    <citation type="submission" date="2017-10" db="EMBL/GenBank/DDBJ databases">
        <title>Ascovirus isolated from Spodoptera litura (Noctuidae: Lepidoptera) transmitted by generalist endoparasitoid Meteorus pulchricornis (Braconidae: Hymenoptera).</title>
        <authorList>
            <person name="Arai E."/>
            <person name="Ishii K."/>
            <person name="Ishii H."/>
            <person name="Kunimi Y."/>
            <person name="Inoue M.N."/>
            <person name="Makiyama N."/>
            <person name="Sagawa S."/>
            <person name="Nakai M."/>
        </authorList>
    </citation>
    <scope>NUCLEOTIDE SEQUENCE [LARGE SCALE GENOMIC DNA]</scope>
    <source>
        <strain evidence="1">ENT01</strain>
    </source>
</reference>
<name>A0A2Z5UZA6_9VIRU</name>
<evidence type="ECO:0000313" key="1">
    <source>
        <dbReference type="EMBL" id="BBB16505.1"/>
    </source>
</evidence>
<proteinExistence type="predicted"/>
<sequence length="140" mass="16227">MKSATQLLENLLQLEAHLIDNDIRTYRIANDYTICDNMKVTLVLLFKNMYDWYDDLLDLKLIVNTSHQYDLRVKLALRAIVGLAGCISRDYVYCARHLLNTLRFADEKDFQILPCNFTSIDMWIACNDLCLVNKTSSPCP</sequence>
<accession>A0A2Z5UZA6</accession>
<dbReference type="EMBL" id="LC332918">
    <property type="protein sequence ID" value="BBB16505.1"/>
    <property type="molecule type" value="Genomic_DNA"/>
</dbReference>